<dbReference type="InterPro" id="IPR020568">
    <property type="entry name" value="Ribosomal_Su5_D2-typ_SF"/>
</dbReference>
<dbReference type="InterPro" id="IPR027417">
    <property type="entry name" value="P-loop_NTPase"/>
</dbReference>
<dbReference type="Gene3D" id="3.30.230.10">
    <property type="match status" value="1"/>
</dbReference>
<organism evidence="3 4">
    <name type="scientific">Micromonospora andamanensis</name>
    <dbReference type="NCBI Taxonomy" id="1287068"/>
    <lineage>
        <taxon>Bacteria</taxon>
        <taxon>Bacillati</taxon>
        <taxon>Actinomycetota</taxon>
        <taxon>Actinomycetes</taxon>
        <taxon>Micromonosporales</taxon>
        <taxon>Micromonosporaceae</taxon>
        <taxon>Micromonospora</taxon>
    </lineage>
</organism>
<evidence type="ECO:0000313" key="4">
    <source>
        <dbReference type="Proteomes" id="UP000647017"/>
    </source>
</evidence>
<evidence type="ECO:0008006" key="5">
    <source>
        <dbReference type="Google" id="ProtNLM"/>
    </source>
</evidence>
<dbReference type="SUPFAM" id="SSF52540">
    <property type="entry name" value="P-loop containing nucleoside triphosphate hydrolases"/>
    <property type="match status" value="1"/>
</dbReference>
<reference evidence="3 4" key="1">
    <citation type="submission" date="2021-01" db="EMBL/GenBank/DDBJ databases">
        <title>Whole genome shotgun sequence of Verrucosispora andamanensis NBRC 109075.</title>
        <authorList>
            <person name="Komaki H."/>
            <person name="Tamura T."/>
        </authorList>
    </citation>
    <scope>NUCLEOTIDE SEQUENCE [LARGE SCALE GENOMIC DNA]</scope>
    <source>
        <strain evidence="3 4">NBRC 109075</strain>
    </source>
</reference>
<proteinExistence type="predicted"/>
<keyword evidence="4" id="KW-1185">Reference proteome</keyword>
<dbReference type="InterPro" id="IPR045006">
    <property type="entry name" value="CHLI-like"/>
</dbReference>
<evidence type="ECO:0000259" key="2">
    <source>
        <dbReference type="Pfam" id="PF13335"/>
    </source>
</evidence>
<name>A0ABQ4HRY9_9ACTN</name>
<dbReference type="RefSeq" id="WP_204002991.1">
    <property type="nucleotide sequence ID" value="NZ_BOOZ01000006.1"/>
</dbReference>
<dbReference type="EMBL" id="BOOZ01000006">
    <property type="protein sequence ID" value="GIJ08414.1"/>
    <property type="molecule type" value="Genomic_DNA"/>
</dbReference>
<dbReference type="InterPro" id="IPR014721">
    <property type="entry name" value="Ribsml_uS5_D2-typ_fold_subgr"/>
</dbReference>
<dbReference type="SUPFAM" id="SSF54211">
    <property type="entry name" value="Ribosomal protein S5 domain 2-like"/>
    <property type="match status" value="1"/>
</dbReference>
<feature type="domain" description="Magnesium chelatase ChlI-like catalytic" evidence="1">
    <location>
        <begin position="198"/>
        <end position="392"/>
    </location>
</feature>
<dbReference type="Proteomes" id="UP000647017">
    <property type="component" value="Unassembled WGS sequence"/>
</dbReference>
<dbReference type="Pfam" id="PF13335">
    <property type="entry name" value="Mg_chelatase_C"/>
    <property type="match status" value="1"/>
</dbReference>
<dbReference type="PANTHER" id="PTHR32039">
    <property type="entry name" value="MAGNESIUM-CHELATASE SUBUNIT CHLI"/>
    <property type="match status" value="1"/>
</dbReference>
<evidence type="ECO:0000259" key="1">
    <source>
        <dbReference type="Pfam" id="PF01078"/>
    </source>
</evidence>
<dbReference type="PANTHER" id="PTHR32039:SF7">
    <property type="entry name" value="COMPETENCE PROTEIN COMM"/>
    <property type="match status" value="1"/>
</dbReference>
<dbReference type="InterPro" id="IPR000523">
    <property type="entry name" value="Mg_chelatse_chII-like_cat_dom"/>
</dbReference>
<gene>
    <name evidence="3" type="primary">comM</name>
    <name evidence="3" type="ORF">Van01_16280</name>
</gene>
<evidence type="ECO:0000313" key="3">
    <source>
        <dbReference type="EMBL" id="GIJ08414.1"/>
    </source>
</evidence>
<protein>
    <recommendedName>
        <fullName evidence="5">Magnesium chelatase family protein</fullName>
    </recommendedName>
</protein>
<comment type="caution">
    <text evidence="3">The sequence shown here is derived from an EMBL/GenBank/DDBJ whole genome shotgun (WGS) entry which is preliminary data.</text>
</comment>
<dbReference type="Pfam" id="PF01078">
    <property type="entry name" value="Mg_chelatase"/>
    <property type="match status" value="1"/>
</dbReference>
<accession>A0ABQ4HRY9</accession>
<dbReference type="InterPro" id="IPR025158">
    <property type="entry name" value="Mg_chelat-rel_C"/>
</dbReference>
<feature type="domain" description="Mg chelatase-related protein C-terminal" evidence="2">
    <location>
        <begin position="405"/>
        <end position="499"/>
    </location>
</feature>
<dbReference type="Gene3D" id="3.40.50.300">
    <property type="entry name" value="P-loop containing nucleotide triphosphate hydrolases"/>
    <property type="match status" value="1"/>
</dbReference>
<dbReference type="Pfam" id="PF13541">
    <property type="entry name" value="ChlI"/>
    <property type="match status" value="1"/>
</dbReference>
<sequence length="505" mass="52255">MTEAMQRIQPVMVPAVAHTGADARLVAIRAVPATDQRSTTITGLPAESARTTRDRVHAAIGNSSGCLWPRHPVTLSVEPEPLSAADSGLDLAFAVALLAASGQIPAHRLPATLHLGELGLNGALRTTPGLTARLAAAAHADLPDAVVAPGNLTEAALATSSQVSTARTLTELVAGLRGEAALRTPQAWPTTPPLPDIDLADLPADHMARRILEITAAGGHHLLMTGPPDCRAAMLAERLPGLLPDLDPATAAEVAAAHRAAGTLPPEAVVRHRPPWQAPHHSISLTALSGSLRRPGAVGLAHGGVLFCADADHLPSPARYLLRSVLEDRRVTVVGSGGTASYPARTQLLLAIAQGVAPIAGCGFPSPAHRRALDRMSALLDRIDIRAALPSMPEPGGPPGGTFTTTAVVAARVAAARVAAAARWGGRPWATNAEATLQGLRDALASVPASRFARLQRLLQLGAVSQRRAVRVLRLAFTIADLAGHRQPTADDVAEAIQLCTGQQA</sequence>